<reference evidence="1" key="1">
    <citation type="journal article" date="2020" name="mSystems">
        <title>Genome- and Community-Level Interaction Insights into Carbon Utilization and Element Cycling Functions of Hydrothermarchaeota in Hydrothermal Sediment.</title>
        <authorList>
            <person name="Zhou Z."/>
            <person name="Liu Y."/>
            <person name="Xu W."/>
            <person name="Pan J."/>
            <person name="Luo Z.H."/>
            <person name="Li M."/>
        </authorList>
    </citation>
    <scope>NUCLEOTIDE SEQUENCE [LARGE SCALE GENOMIC DNA]</scope>
    <source>
        <strain evidence="1">SpSt-418</strain>
    </source>
</reference>
<organism evidence="1">
    <name type="scientific">Oscillatoriales cyanobacterium SpSt-418</name>
    <dbReference type="NCBI Taxonomy" id="2282169"/>
    <lineage>
        <taxon>Bacteria</taxon>
        <taxon>Bacillati</taxon>
        <taxon>Cyanobacteriota</taxon>
        <taxon>Cyanophyceae</taxon>
        <taxon>Oscillatoriophycideae</taxon>
        <taxon>Oscillatoriales</taxon>
    </lineage>
</organism>
<comment type="caution">
    <text evidence="1">The sequence shown here is derived from an EMBL/GenBank/DDBJ whole genome shotgun (WGS) entry which is preliminary data.</text>
</comment>
<dbReference type="AlphaFoldDB" id="A0A7C3KH12"/>
<proteinExistence type="predicted"/>
<dbReference type="EMBL" id="DSRU01000223">
    <property type="protein sequence ID" value="HFM99062.1"/>
    <property type="molecule type" value="Genomic_DNA"/>
</dbReference>
<accession>A0A7C3KH12</accession>
<name>A0A7C3KH12_9CYAN</name>
<gene>
    <name evidence="1" type="ORF">ENR64_15155</name>
</gene>
<evidence type="ECO:0000313" key="1">
    <source>
        <dbReference type="EMBL" id="HFM99062.1"/>
    </source>
</evidence>
<protein>
    <submittedName>
        <fullName evidence="1">Uncharacterized protein</fullName>
    </submittedName>
</protein>
<sequence>MKFTYPKLIPTLICVTVTGLLAATLPYPAFQSPIETLPSFQVDNSDDATPEAAKNDVVPRSTSDLLVEVQTVISDL</sequence>